<keyword evidence="2" id="KW-1185">Reference proteome</keyword>
<accession>A0A6N8ISZ9</accession>
<dbReference type="Proteomes" id="UP000469385">
    <property type="component" value="Unassembled WGS sequence"/>
</dbReference>
<reference evidence="1 2" key="1">
    <citation type="submission" date="2019-12" db="EMBL/GenBank/DDBJ databases">
        <authorList>
            <person name="Huq M.A."/>
        </authorList>
    </citation>
    <scope>NUCLEOTIDE SEQUENCE [LARGE SCALE GENOMIC DNA]</scope>
    <source>
        <strain evidence="1 2">MAH-25</strain>
    </source>
</reference>
<organism evidence="1 2">
    <name type="scientific">Ramlibacter pinisoli</name>
    <dbReference type="NCBI Taxonomy" id="2682844"/>
    <lineage>
        <taxon>Bacteria</taxon>
        <taxon>Pseudomonadati</taxon>
        <taxon>Pseudomonadota</taxon>
        <taxon>Betaproteobacteria</taxon>
        <taxon>Burkholderiales</taxon>
        <taxon>Comamonadaceae</taxon>
        <taxon>Ramlibacter</taxon>
    </lineage>
</organism>
<name>A0A6N8ISZ9_9BURK</name>
<evidence type="ECO:0000313" key="2">
    <source>
        <dbReference type="Proteomes" id="UP000469385"/>
    </source>
</evidence>
<comment type="caution">
    <text evidence="1">The sequence shown here is derived from an EMBL/GenBank/DDBJ whole genome shotgun (WGS) entry which is preliminary data.</text>
</comment>
<protein>
    <submittedName>
        <fullName evidence="1">Uncharacterized protein</fullName>
    </submittedName>
</protein>
<dbReference type="AlphaFoldDB" id="A0A6N8ISZ9"/>
<dbReference type="RefSeq" id="WP_157397901.1">
    <property type="nucleotide sequence ID" value="NZ_WSEL01000003.1"/>
</dbReference>
<sequence length="70" mass="7877">MPIYRDRDRSAFGFGFDHVIPGAGRIRARKRLPKTRNQVLGHKDARSTQRFAQLAVDTLTAAVSKIGRRA</sequence>
<evidence type="ECO:0000313" key="1">
    <source>
        <dbReference type="EMBL" id="MVQ29958.1"/>
    </source>
</evidence>
<dbReference type="EMBL" id="WSEL01000003">
    <property type="protein sequence ID" value="MVQ29958.1"/>
    <property type="molecule type" value="Genomic_DNA"/>
</dbReference>
<proteinExistence type="predicted"/>
<gene>
    <name evidence="1" type="ORF">GON04_10895</name>
</gene>